<reference evidence="2 3" key="1">
    <citation type="submission" date="2020-10" db="EMBL/GenBank/DDBJ databases">
        <title>Sequencing the genomes of 1000 actinobacteria strains.</title>
        <authorList>
            <person name="Klenk H.-P."/>
        </authorList>
    </citation>
    <scope>NUCLEOTIDE SEQUENCE [LARGE SCALE GENOMIC DNA]</scope>
    <source>
        <strain evidence="2 3">DSM 43173</strain>
    </source>
</reference>
<keyword evidence="3" id="KW-1185">Reference proteome</keyword>
<dbReference type="RefSeq" id="WP_192792698.1">
    <property type="nucleotide sequence ID" value="NZ_JADBEK010000001.1"/>
</dbReference>
<protein>
    <recommendedName>
        <fullName evidence="4">Septum formation-related domain-containing protein</fullName>
    </recommendedName>
</protein>
<evidence type="ECO:0000313" key="3">
    <source>
        <dbReference type="Proteomes" id="UP000633509"/>
    </source>
</evidence>
<sequence>MYGAGDVSRSGDAAGAALREVAGPELYRRNAFRITGLSTYADRRAIRQRRQRVNTALQVGADADLDHGLPVGPDEVRAAFDRLLDDPRRRLVDELLWFWDTPDATCSCAKALHQDHDAAVRAHSAALDREIEGTMTGDDERRTLWEEAARQWRGVLRKAAFWDHVRNRIDALDDRQLDESAVDALRDALAAALLRPLAELAGQRGTTATQSRLAGLARRWPAPRRVIDDQLEEVAAPMYESVRAALSESTGLLDEGEPKRAASNVYDKALPDLNRLSALVPPERHRRTAKLRNDTAILFNNCAMALIDSAGPAAADQARKWFGAARRLSPDSHTSEAIGGNEASLDELILVFTTIEQEASALLAIGQYDQANVYLATLEQELGDLPGRSELDRIRAKLGLNRSRYRPAPTRMVPTRPAPAYRPAGYGVRRRRRGLRLLFWLAVLAALGFLLTQYDVFGNSTVALFAPKKADNAPVGECLVEPVDWIQHDIAHVPTITCDEPHWGEVLGYVSLGEVPSTYPGGDQVAALAEFECKVLQLRQKLPLDEYETDTVVPREEDWNTGDGEYENYAPCLVSRKDGKPIPSGRRVADPPPGADNEAVRMDVLSPALYDNPPADSCIQSQSQWDKSPHSVDIVKCDHPHWAQIAAYVKLYGAADKIPADDKVEEKAEEMCDPATAHLEIGVGTPYRVTVRVRKERAIQESLIYAVCLVHREDDRLFSGMPR</sequence>
<proteinExistence type="predicted"/>
<comment type="caution">
    <text evidence="2">The sequence shown here is derived from an EMBL/GenBank/DDBJ whole genome shotgun (WGS) entry which is preliminary data.</text>
</comment>
<keyword evidence="1" id="KW-0812">Transmembrane</keyword>
<organism evidence="2 3">
    <name type="scientific">Nonomuraea angiospora</name>
    <dbReference type="NCBI Taxonomy" id="46172"/>
    <lineage>
        <taxon>Bacteria</taxon>
        <taxon>Bacillati</taxon>
        <taxon>Actinomycetota</taxon>
        <taxon>Actinomycetes</taxon>
        <taxon>Streptosporangiales</taxon>
        <taxon>Streptosporangiaceae</taxon>
        <taxon>Nonomuraea</taxon>
    </lineage>
</organism>
<accession>A0ABR9MKS2</accession>
<dbReference type="Proteomes" id="UP000633509">
    <property type="component" value="Unassembled WGS sequence"/>
</dbReference>
<keyword evidence="1" id="KW-0472">Membrane</keyword>
<gene>
    <name evidence="2" type="ORF">H4W80_011582</name>
</gene>
<evidence type="ECO:0000256" key="1">
    <source>
        <dbReference type="SAM" id="Phobius"/>
    </source>
</evidence>
<keyword evidence="1" id="KW-1133">Transmembrane helix</keyword>
<evidence type="ECO:0008006" key="4">
    <source>
        <dbReference type="Google" id="ProtNLM"/>
    </source>
</evidence>
<dbReference type="EMBL" id="JADBEK010000001">
    <property type="protein sequence ID" value="MBE1593324.1"/>
    <property type="molecule type" value="Genomic_DNA"/>
</dbReference>
<feature type="transmembrane region" description="Helical" evidence="1">
    <location>
        <begin position="437"/>
        <end position="454"/>
    </location>
</feature>
<evidence type="ECO:0000313" key="2">
    <source>
        <dbReference type="EMBL" id="MBE1593324.1"/>
    </source>
</evidence>
<name>A0ABR9MKS2_9ACTN</name>